<reference evidence="2 3" key="1">
    <citation type="journal article" date="2005" name="Nucleic Acids Res.">
        <title>Genome dynamics and diversity of Shigella species, the etiologic agents of bacillary dysentery.</title>
        <authorList>
            <person name="Yang F."/>
            <person name="Yang J."/>
            <person name="Zhang X."/>
            <person name="Chen L."/>
            <person name="Jiang Y."/>
            <person name="Yan Y."/>
            <person name="Tang X."/>
            <person name="Wang J."/>
            <person name="Xiong Z."/>
            <person name="Dong J."/>
            <person name="Xue Y."/>
            <person name="Zhu Y."/>
            <person name="Xu X."/>
            <person name="Sun L."/>
            <person name="Chen S."/>
            <person name="Nie H."/>
            <person name="Peng J."/>
            <person name="Xu J."/>
            <person name="Wang Y."/>
            <person name="Yuan Z."/>
            <person name="Wen Y."/>
            <person name="Yao Z."/>
            <person name="Shen Y."/>
            <person name="Qiang B."/>
            <person name="Hou Y."/>
            <person name="Yu J."/>
            <person name="Jin Q."/>
        </authorList>
    </citation>
    <scope>NUCLEOTIDE SEQUENCE [LARGE SCALE GENOMIC DNA]</scope>
    <source>
        <strain evidence="2 3">Sd197</strain>
    </source>
</reference>
<evidence type="ECO:0000313" key="2">
    <source>
        <dbReference type="EMBL" id="ABB60986.1"/>
    </source>
</evidence>
<keyword evidence="1" id="KW-0812">Transmembrane</keyword>
<name>Q32I71_SHIDS</name>
<dbReference type="KEGG" id="sdy:SDY_0804"/>
<dbReference type="AlphaFoldDB" id="Q32I71"/>
<protein>
    <submittedName>
        <fullName evidence="2">Uncharacterized protein</fullName>
    </submittedName>
</protein>
<feature type="transmembrane region" description="Helical" evidence="1">
    <location>
        <begin position="72"/>
        <end position="97"/>
    </location>
</feature>
<accession>Q32I71</accession>
<dbReference type="EMBL" id="CP000034">
    <property type="protein sequence ID" value="ABB60986.1"/>
    <property type="molecule type" value="Genomic_DNA"/>
</dbReference>
<keyword evidence="1" id="KW-1133">Transmembrane helix</keyword>
<dbReference type="HOGENOM" id="CLU_142885_0_0_6"/>
<keyword evidence="1" id="KW-0472">Membrane</keyword>
<sequence>MAVTAAKSVMAFRVLTMAVDLCRLTTRTMNVNAGHERTSKARIIHQIQLIRGITTLSILTVIPFSSRGIASFIFIEITFSCLDCPVLIVILISFALISEISLTNFLNAL</sequence>
<organism evidence="2 3">
    <name type="scientific">Shigella dysenteriae serotype 1 (strain Sd197)</name>
    <dbReference type="NCBI Taxonomy" id="300267"/>
    <lineage>
        <taxon>Bacteria</taxon>
        <taxon>Pseudomonadati</taxon>
        <taxon>Pseudomonadota</taxon>
        <taxon>Gammaproteobacteria</taxon>
        <taxon>Enterobacterales</taxon>
        <taxon>Enterobacteriaceae</taxon>
        <taxon>Shigella</taxon>
    </lineage>
</organism>
<evidence type="ECO:0000256" key="1">
    <source>
        <dbReference type="SAM" id="Phobius"/>
    </source>
</evidence>
<gene>
    <name evidence="2" type="ordered locus">SDY_0804</name>
</gene>
<dbReference type="Proteomes" id="UP000002716">
    <property type="component" value="Chromosome"/>
</dbReference>
<dbReference type="EnsemblBacteria" id="ABB60986">
    <property type="protein sequence ID" value="ABB60986"/>
    <property type="gene ID" value="SDY_0804"/>
</dbReference>
<keyword evidence="3" id="KW-1185">Reference proteome</keyword>
<proteinExistence type="predicted"/>
<evidence type="ECO:0000313" key="3">
    <source>
        <dbReference type="Proteomes" id="UP000002716"/>
    </source>
</evidence>
<feature type="transmembrane region" description="Helical" evidence="1">
    <location>
        <begin position="49"/>
        <end position="66"/>
    </location>
</feature>